<dbReference type="OrthoDB" id="2521613at2"/>
<dbReference type="PROSITE" id="PS50885">
    <property type="entry name" value="HAMP"/>
    <property type="match status" value="1"/>
</dbReference>
<dbReference type="InterPro" id="IPR003594">
    <property type="entry name" value="HATPase_dom"/>
</dbReference>
<dbReference type="Gene3D" id="1.10.287.130">
    <property type="match status" value="1"/>
</dbReference>
<dbReference type="GO" id="GO:0016020">
    <property type="term" value="C:membrane"/>
    <property type="evidence" value="ECO:0007669"/>
    <property type="project" value="UniProtKB-SubCell"/>
</dbReference>
<dbReference type="AlphaFoldDB" id="A0A0A7EH36"/>
<evidence type="ECO:0000259" key="9">
    <source>
        <dbReference type="PROSITE" id="PS50109"/>
    </source>
</evidence>
<dbReference type="EC" id="2.7.13.3" evidence="3"/>
<keyword evidence="12" id="KW-1185">Reference proteome</keyword>
<organism evidence="11 12">
    <name type="scientific">Pseudoalteromonas piratica</name>
    <dbReference type="NCBI Taxonomy" id="1348114"/>
    <lineage>
        <taxon>Bacteria</taxon>
        <taxon>Pseudomonadati</taxon>
        <taxon>Pseudomonadota</taxon>
        <taxon>Gammaproteobacteria</taxon>
        <taxon>Alteromonadales</taxon>
        <taxon>Pseudoalteromonadaceae</taxon>
        <taxon>Pseudoalteromonas</taxon>
    </lineage>
</organism>
<dbReference type="Gene3D" id="3.30.565.10">
    <property type="entry name" value="Histidine kinase-like ATPase, C-terminal domain"/>
    <property type="match status" value="1"/>
</dbReference>
<evidence type="ECO:0000256" key="2">
    <source>
        <dbReference type="ARBA" id="ARBA00004370"/>
    </source>
</evidence>
<dbReference type="KEGG" id="pseo:OM33_13235"/>
<dbReference type="Pfam" id="PF02518">
    <property type="entry name" value="HATPase_c"/>
    <property type="match status" value="1"/>
</dbReference>
<dbReference type="SUPFAM" id="SSF55874">
    <property type="entry name" value="ATPase domain of HSP90 chaperone/DNA topoisomerase II/histidine kinase"/>
    <property type="match status" value="1"/>
</dbReference>
<dbReference type="PANTHER" id="PTHR43065:SF47">
    <property type="match status" value="1"/>
</dbReference>
<keyword evidence="8" id="KW-1133">Transmembrane helix</keyword>
<protein>
    <recommendedName>
        <fullName evidence="3">histidine kinase</fullName>
        <ecNumber evidence="3">2.7.13.3</ecNumber>
    </recommendedName>
</protein>
<evidence type="ECO:0000259" key="10">
    <source>
        <dbReference type="PROSITE" id="PS50885"/>
    </source>
</evidence>
<keyword evidence="8" id="KW-0472">Membrane</keyword>
<dbReference type="SMART" id="SM00304">
    <property type="entry name" value="HAMP"/>
    <property type="match status" value="1"/>
</dbReference>
<dbReference type="Proteomes" id="UP000030341">
    <property type="component" value="Chromosome 1"/>
</dbReference>
<dbReference type="RefSeq" id="WP_038642374.1">
    <property type="nucleotide sequence ID" value="NZ_CP009888.1"/>
</dbReference>
<dbReference type="HOGENOM" id="CLU_000445_133_5_6"/>
<keyword evidence="8" id="KW-0812">Transmembrane</keyword>
<feature type="transmembrane region" description="Helical" evidence="8">
    <location>
        <begin position="49"/>
        <end position="67"/>
    </location>
</feature>
<dbReference type="CDD" id="cd00082">
    <property type="entry name" value="HisKA"/>
    <property type="match status" value="1"/>
</dbReference>
<comment type="subcellular location">
    <subcellularLocation>
        <location evidence="2">Membrane</location>
    </subcellularLocation>
</comment>
<dbReference type="InterPro" id="IPR036890">
    <property type="entry name" value="HATPase_C_sf"/>
</dbReference>
<dbReference type="PROSITE" id="PS50109">
    <property type="entry name" value="HIS_KIN"/>
    <property type="match status" value="1"/>
</dbReference>
<reference evidence="11 12" key="1">
    <citation type="submission" date="2014-11" db="EMBL/GenBank/DDBJ databases">
        <title>Complete Genome Sequence of Pseudoalteromonas sp. Strain OCN003 Isolated from Kaneohe Bay, Oahu, Hawaii.</title>
        <authorList>
            <person name="Beurmann S."/>
            <person name="Videau P."/>
            <person name="Ushijima B."/>
            <person name="Smith A.M."/>
            <person name="Aeby G.S."/>
            <person name="Callahan S.M."/>
            <person name="Belcaid M."/>
        </authorList>
    </citation>
    <scope>NUCLEOTIDE SEQUENCE [LARGE SCALE GENOMIC DNA]</scope>
    <source>
        <strain evidence="11 12">OCN003</strain>
    </source>
</reference>
<dbReference type="SMART" id="SM00388">
    <property type="entry name" value="HisKA"/>
    <property type="match status" value="1"/>
</dbReference>
<keyword evidence="4" id="KW-0597">Phosphoprotein</keyword>
<comment type="catalytic activity">
    <reaction evidence="1">
        <text>ATP + protein L-histidine = ADP + protein N-phospho-L-histidine.</text>
        <dbReference type="EC" id="2.7.13.3"/>
    </reaction>
</comment>
<dbReference type="PANTHER" id="PTHR43065">
    <property type="entry name" value="SENSOR HISTIDINE KINASE"/>
    <property type="match status" value="1"/>
</dbReference>
<dbReference type="InterPro" id="IPR003661">
    <property type="entry name" value="HisK_dim/P_dom"/>
</dbReference>
<evidence type="ECO:0000256" key="5">
    <source>
        <dbReference type="ARBA" id="ARBA00022679"/>
    </source>
</evidence>
<sequence length="550" mass="61386">MPNSHKTITIRKALSRAVIVITSLSILLSVIVSTVIDVSNQKKNLIEELNTLAGIISFNAYVPLVFVDKDEMQKQLKAYEKVEYIKNIHIYQVDDFTGTISLFATYDTGKNPPIPSRVKKLSNKVTANVEGDTIEVIYPIRTDDTEGAISTTPKIDGYVYILGTDQPIQRALQNRVSIDIFVGLVILISVLLITLTFQRRFSRPIEALSAVVKDVSKNKNYDVIVPNAKITELDLLAKSINTLFARTLAQLERQKKDEQEIRQLNQNLEMKVNQRTIALKEANQELLSTLERMHQYQTKIVENEKMASLGQMVAGVAHEVNTPLGLGITGSTLLKDKLEELKSHFDNKTLTSSHMSRFIEDGVENLDLIYRNLNRAAELVSSFKQLAVTHETQEGKRINLCLFTQEVISTLTGELAKFPHKVSVEGDNTLEVWTKPPVVQQIIENLISNSLIHAFNAEQHGNIVITISQNNNNAIIDYQDDGNGVPINIRNRIFDPFVTTRRGEGGSGLGMHLVYNLVTQALDGSIKLDTEATKGAHFVIEIPIAEGDFS</sequence>
<dbReference type="SMART" id="SM00387">
    <property type="entry name" value="HATPase_c"/>
    <property type="match status" value="1"/>
</dbReference>
<dbReference type="InterPro" id="IPR003660">
    <property type="entry name" value="HAMP_dom"/>
</dbReference>
<dbReference type="InterPro" id="IPR005467">
    <property type="entry name" value="His_kinase_dom"/>
</dbReference>
<feature type="transmembrane region" description="Helical" evidence="8">
    <location>
        <begin position="176"/>
        <end position="197"/>
    </location>
</feature>
<keyword evidence="5" id="KW-0808">Transferase</keyword>
<feature type="domain" description="HAMP" evidence="10">
    <location>
        <begin position="199"/>
        <end position="252"/>
    </location>
</feature>
<gene>
    <name evidence="11" type="ORF">OM33_13235</name>
</gene>
<evidence type="ECO:0000256" key="6">
    <source>
        <dbReference type="ARBA" id="ARBA00022777"/>
    </source>
</evidence>
<dbReference type="PRINTS" id="PR00344">
    <property type="entry name" value="BCTRLSENSOR"/>
</dbReference>
<dbReference type="InterPro" id="IPR036097">
    <property type="entry name" value="HisK_dim/P_sf"/>
</dbReference>
<dbReference type="eggNOG" id="COG4191">
    <property type="taxonomic scope" value="Bacteria"/>
</dbReference>
<evidence type="ECO:0000256" key="4">
    <source>
        <dbReference type="ARBA" id="ARBA00022553"/>
    </source>
</evidence>
<dbReference type="InterPro" id="IPR004358">
    <property type="entry name" value="Sig_transdc_His_kin-like_C"/>
</dbReference>
<dbReference type="STRING" id="1348114.OM33_13235"/>
<evidence type="ECO:0000256" key="1">
    <source>
        <dbReference type="ARBA" id="ARBA00000085"/>
    </source>
</evidence>
<proteinExistence type="predicted"/>
<name>A0A0A7EH36_9GAMM</name>
<evidence type="ECO:0000256" key="7">
    <source>
        <dbReference type="SAM" id="Coils"/>
    </source>
</evidence>
<dbReference type="GO" id="GO:0000155">
    <property type="term" value="F:phosphorelay sensor kinase activity"/>
    <property type="evidence" value="ECO:0007669"/>
    <property type="project" value="InterPro"/>
</dbReference>
<evidence type="ECO:0000256" key="8">
    <source>
        <dbReference type="SAM" id="Phobius"/>
    </source>
</evidence>
<evidence type="ECO:0000256" key="3">
    <source>
        <dbReference type="ARBA" id="ARBA00012438"/>
    </source>
</evidence>
<keyword evidence="7" id="KW-0175">Coiled coil</keyword>
<dbReference type="SUPFAM" id="SSF47384">
    <property type="entry name" value="Homodimeric domain of signal transducing histidine kinase"/>
    <property type="match status" value="1"/>
</dbReference>
<accession>A0A0A7EH36</accession>
<dbReference type="EMBL" id="CP009888">
    <property type="protein sequence ID" value="AIY65975.1"/>
    <property type="molecule type" value="Genomic_DNA"/>
</dbReference>
<evidence type="ECO:0000313" key="11">
    <source>
        <dbReference type="EMBL" id="AIY65975.1"/>
    </source>
</evidence>
<evidence type="ECO:0000313" key="12">
    <source>
        <dbReference type="Proteomes" id="UP000030341"/>
    </source>
</evidence>
<feature type="coiled-coil region" evidence="7">
    <location>
        <begin position="248"/>
        <end position="299"/>
    </location>
</feature>
<keyword evidence="6" id="KW-0418">Kinase</keyword>
<dbReference type="Gene3D" id="6.10.340.10">
    <property type="match status" value="1"/>
</dbReference>
<feature type="domain" description="Histidine kinase" evidence="9">
    <location>
        <begin position="315"/>
        <end position="546"/>
    </location>
</feature>